<name>A0A316G234_9RHOB</name>
<dbReference type="OrthoDB" id="9806994at2"/>
<gene>
    <name evidence="1" type="ORF">C8D95_10968</name>
</gene>
<organism evidence="1 2">
    <name type="scientific">Silicimonas algicola</name>
    <dbReference type="NCBI Taxonomy" id="1826607"/>
    <lineage>
        <taxon>Bacteria</taxon>
        <taxon>Pseudomonadati</taxon>
        <taxon>Pseudomonadota</taxon>
        <taxon>Alphaproteobacteria</taxon>
        <taxon>Rhodobacterales</taxon>
        <taxon>Paracoccaceae</taxon>
    </lineage>
</organism>
<proteinExistence type="predicted"/>
<dbReference type="AlphaFoldDB" id="A0A316G234"/>
<keyword evidence="2" id="KW-1185">Reference proteome</keyword>
<evidence type="ECO:0000313" key="2">
    <source>
        <dbReference type="Proteomes" id="UP000245390"/>
    </source>
</evidence>
<evidence type="ECO:0000313" key="1">
    <source>
        <dbReference type="EMBL" id="PWK54981.1"/>
    </source>
</evidence>
<dbReference type="KEGG" id="salo:EF888_19955"/>
<comment type="caution">
    <text evidence="1">The sequence shown here is derived from an EMBL/GenBank/DDBJ whole genome shotgun (WGS) entry which is preliminary data.</text>
</comment>
<dbReference type="RefSeq" id="WP_109760388.1">
    <property type="nucleotide sequence ID" value="NZ_CP034588.1"/>
</dbReference>
<accession>A0A316G234</accession>
<sequence>MIEYLDLTDATFEELCAHFGYTPKGRPVSTKEAASMADVHPMTFEAYRARGEGPRFFQPPGTRRIWYAEVDVLRWLASGSKLNTSEAAA</sequence>
<dbReference type="Proteomes" id="UP000245390">
    <property type="component" value="Unassembled WGS sequence"/>
</dbReference>
<reference evidence="1 2" key="1">
    <citation type="submission" date="2018-05" db="EMBL/GenBank/DDBJ databases">
        <title>Genomic Encyclopedia of Type Strains, Phase IV (KMG-IV): sequencing the most valuable type-strain genomes for metagenomic binning, comparative biology and taxonomic classification.</title>
        <authorList>
            <person name="Goeker M."/>
        </authorList>
    </citation>
    <scope>NUCLEOTIDE SEQUENCE [LARGE SCALE GENOMIC DNA]</scope>
    <source>
        <strain evidence="1 2">DSM 103371</strain>
    </source>
</reference>
<protein>
    <recommendedName>
        <fullName evidence="3">Helix-turn-helix protein</fullName>
    </recommendedName>
</protein>
<dbReference type="InterPro" id="IPR009061">
    <property type="entry name" value="DNA-bd_dom_put_sf"/>
</dbReference>
<dbReference type="EMBL" id="QGGV01000009">
    <property type="protein sequence ID" value="PWK54981.1"/>
    <property type="molecule type" value="Genomic_DNA"/>
</dbReference>
<evidence type="ECO:0008006" key="3">
    <source>
        <dbReference type="Google" id="ProtNLM"/>
    </source>
</evidence>
<dbReference type="SUPFAM" id="SSF46955">
    <property type="entry name" value="Putative DNA-binding domain"/>
    <property type="match status" value="1"/>
</dbReference>